<dbReference type="EMBL" id="JBHSWU010000001">
    <property type="protein sequence ID" value="MFC6722974.1"/>
    <property type="molecule type" value="Genomic_DNA"/>
</dbReference>
<evidence type="ECO:0000256" key="1">
    <source>
        <dbReference type="ARBA" id="ARBA00004202"/>
    </source>
</evidence>
<dbReference type="InterPro" id="IPR036388">
    <property type="entry name" value="WH-like_DNA-bd_sf"/>
</dbReference>
<keyword evidence="5" id="KW-0677">Repeat</keyword>
<evidence type="ECO:0000256" key="3">
    <source>
        <dbReference type="ARBA" id="ARBA00022448"/>
    </source>
</evidence>
<dbReference type="InterPro" id="IPR000847">
    <property type="entry name" value="LysR_HTH_N"/>
</dbReference>
<dbReference type="Gene3D" id="1.10.10.10">
    <property type="entry name" value="Winged helix-like DNA-binding domain superfamily/Winged helix DNA-binding domain"/>
    <property type="match status" value="1"/>
</dbReference>
<gene>
    <name evidence="7" type="ORF">ACFQE1_00890</name>
</gene>
<feature type="domain" description="Mop" evidence="6">
    <location>
        <begin position="159"/>
        <end position="225"/>
    </location>
</feature>
<dbReference type="Gene3D" id="2.40.50.100">
    <property type="match status" value="1"/>
</dbReference>
<keyword evidence="8" id="KW-1185">Reference proteome</keyword>
<comment type="caution">
    <text evidence="7">The sequence shown here is derived from an EMBL/GenBank/DDBJ whole genome shotgun (WGS) entry which is preliminary data.</text>
</comment>
<comment type="subcellular location">
    <subcellularLocation>
        <location evidence="1">Cell membrane</location>
        <topology evidence="1">Peripheral membrane protein</topology>
    </subcellularLocation>
</comment>
<dbReference type="GO" id="GO:0005886">
    <property type="term" value="C:plasma membrane"/>
    <property type="evidence" value="ECO:0007669"/>
    <property type="project" value="UniProtKB-SubCell"/>
</dbReference>
<dbReference type="SUPFAM" id="SSF50331">
    <property type="entry name" value="MOP-like"/>
    <property type="match status" value="1"/>
</dbReference>
<dbReference type="PANTHER" id="PTHR30432">
    <property type="entry name" value="TRANSCRIPTIONAL REGULATOR MODE"/>
    <property type="match status" value="1"/>
</dbReference>
<dbReference type="Pfam" id="PF03459">
    <property type="entry name" value="TOBE"/>
    <property type="match status" value="1"/>
</dbReference>
<reference evidence="7 8" key="1">
    <citation type="journal article" date="2019" name="Int. J. Syst. Evol. Microbiol.">
        <title>The Global Catalogue of Microorganisms (GCM) 10K type strain sequencing project: providing services to taxonomists for standard genome sequencing and annotation.</title>
        <authorList>
            <consortium name="The Broad Institute Genomics Platform"/>
            <consortium name="The Broad Institute Genome Sequencing Center for Infectious Disease"/>
            <person name="Wu L."/>
            <person name="Ma J."/>
        </authorList>
    </citation>
    <scope>NUCLEOTIDE SEQUENCE [LARGE SCALE GENOMIC DNA]</scope>
    <source>
        <strain evidence="7 8">NBRC 111368</strain>
    </source>
</reference>
<dbReference type="SUPFAM" id="SSF46785">
    <property type="entry name" value="Winged helix' DNA-binding domain"/>
    <property type="match status" value="1"/>
</dbReference>
<dbReference type="InterPro" id="IPR004606">
    <property type="entry name" value="Mop_domain"/>
</dbReference>
<dbReference type="InterPro" id="IPR051815">
    <property type="entry name" value="Molybdate_resp_trans_reg"/>
</dbReference>
<dbReference type="Proteomes" id="UP001596328">
    <property type="component" value="Unassembled WGS sequence"/>
</dbReference>
<dbReference type="InterPro" id="IPR036390">
    <property type="entry name" value="WH_DNA-bd_sf"/>
</dbReference>
<evidence type="ECO:0000313" key="8">
    <source>
        <dbReference type="Proteomes" id="UP001596328"/>
    </source>
</evidence>
<evidence type="ECO:0000256" key="5">
    <source>
        <dbReference type="ARBA" id="ARBA00022737"/>
    </source>
</evidence>
<evidence type="ECO:0000259" key="6">
    <source>
        <dbReference type="PROSITE" id="PS51866"/>
    </source>
</evidence>
<dbReference type="PIRSF" id="PIRSF005763">
    <property type="entry name" value="Txn_reg_ModE"/>
    <property type="match status" value="1"/>
</dbReference>
<dbReference type="InterPro" id="IPR016462">
    <property type="entry name" value="ModE"/>
</dbReference>
<comment type="similarity">
    <text evidence="2">Belongs to the ModE family.</text>
</comment>
<evidence type="ECO:0000313" key="7">
    <source>
        <dbReference type="EMBL" id="MFC6722974.1"/>
    </source>
</evidence>
<organism evidence="7 8">
    <name type="scientific">Halobium palmae</name>
    <dbReference type="NCBI Taxonomy" id="1776492"/>
    <lineage>
        <taxon>Archaea</taxon>
        <taxon>Methanobacteriati</taxon>
        <taxon>Methanobacteriota</taxon>
        <taxon>Stenosarchaea group</taxon>
        <taxon>Halobacteria</taxon>
        <taxon>Halobacteriales</taxon>
        <taxon>Haloferacaceae</taxon>
        <taxon>Halobium</taxon>
    </lineage>
</organism>
<dbReference type="PANTHER" id="PTHR30432:SF1">
    <property type="entry name" value="DNA-BINDING TRANSCRIPTIONAL DUAL REGULATOR MODE"/>
    <property type="match status" value="1"/>
</dbReference>
<evidence type="ECO:0000256" key="4">
    <source>
        <dbReference type="ARBA" id="ARBA00022505"/>
    </source>
</evidence>
<dbReference type="AlphaFoldDB" id="A0ABD5RUS0"/>
<dbReference type="PROSITE" id="PS51866">
    <property type="entry name" value="MOP"/>
    <property type="match status" value="1"/>
</dbReference>
<dbReference type="InterPro" id="IPR005116">
    <property type="entry name" value="Transp-assoc_OB_typ1"/>
</dbReference>
<proteinExistence type="inferred from homology"/>
<sequence length="230" mass="24349">MQPRGEPFFEVEDVTIDRRDVEALRSIAEHGSMNKAASALGRSYARIQQRVSTLEEAVGPLITRRRGGEGGGGSELTDNARRLIARFDRLCAEFSGMARSEESVFPGTVIKRMGSLALVEIEAGVVRGIVSGDADAVQVSIRSDAVALTTPAEAPQPAETSVRNQFRGAVSRIKCANGTACVTVNVGADTPLRTLVTETSLDSLELTVGDTVIASFKATATRAIPVFGAE</sequence>
<dbReference type="InterPro" id="IPR008995">
    <property type="entry name" value="Mo/tungstate-bd_C_term_dom"/>
</dbReference>
<keyword evidence="4" id="KW-0500">Molybdenum</keyword>
<protein>
    <submittedName>
        <fullName evidence="7">TOBE domain-containing protein</fullName>
    </submittedName>
</protein>
<accession>A0ABD5RUS0</accession>
<name>A0ABD5RUS0_9EURY</name>
<keyword evidence="3" id="KW-0813">Transport</keyword>
<evidence type="ECO:0000256" key="2">
    <source>
        <dbReference type="ARBA" id="ARBA00008110"/>
    </source>
</evidence>
<dbReference type="Pfam" id="PF00126">
    <property type="entry name" value="HTH_1"/>
    <property type="match status" value="1"/>
</dbReference>